<evidence type="ECO:0008006" key="4">
    <source>
        <dbReference type="Google" id="ProtNLM"/>
    </source>
</evidence>
<gene>
    <name evidence="2" type="ORF">ACFPFO_12910</name>
</gene>
<dbReference type="Gene3D" id="1.25.10.10">
    <property type="entry name" value="Leucine-rich Repeat Variant"/>
    <property type="match status" value="3"/>
</dbReference>
<feature type="region of interest" description="Disordered" evidence="1">
    <location>
        <begin position="1"/>
        <end position="25"/>
    </location>
</feature>
<dbReference type="Proteomes" id="UP001595925">
    <property type="component" value="Unassembled WGS sequence"/>
</dbReference>
<dbReference type="SUPFAM" id="SSF48371">
    <property type="entry name" value="ARM repeat"/>
    <property type="match status" value="1"/>
</dbReference>
<dbReference type="AlphaFoldDB" id="A0ABD5QFW1"/>
<protein>
    <recommendedName>
        <fullName evidence="4">HEAT repeat domain-containing protein</fullName>
    </recommendedName>
</protein>
<dbReference type="InterPro" id="IPR011989">
    <property type="entry name" value="ARM-like"/>
</dbReference>
<comment type="caution">
    <text evidence="2">The sequence shown here is derived from an EMBL/GenBank/DDBJ whole genome shotgun (WGS) entry which is preliminary data.</text>
</comment>
<dbReference type="InterPro" id="IPR016024">
    <property type="entry name" value="ARM-type_fold"/>
</dbReference>
<evidence type="ECO:0000256" key="1">
    <source>
        <dbReference type="SAM" id="MobiDB-lite"/>
    </source>
</evidence>
<feature type="region of interest" description="Disordered" evidence="1">
    <location>
        <begin position="296"/>
        <end position="320"/>
    </location>
</feature>
<keyword evidence="3" id="KW-1185">Reference proteome</keyword>
<evidence type="ECO:0000313" key="3">
    <source>
        <dbReference type="Proteomes" id="UP001595925"/>
    </source>
</evidence>
<dbReference type="EMBL" id="JBHSJG010000036">
    <property type="protein sequence ID" value="MFC4988647.1"/>
    <property type="molecule type" value="Genomic_DNA"/>
</dbReference>
<organism evidence="2 3">
    <name type="scientific">Saliphagus infecundisoli</name>
    <dbReference type="NCBI Taxonomy" id="1849069"/>
    <lineage>
        <taxon>Archaea</taxon>
        <taxon>Methanobacteriati</taxon>
        <taxon>Methanobacteriota</taxon>
        <taxon>Stenosarchaea group</taxon>
        <taxon>Halobacteria</taxon>
        <taxon>Halobacteriales</taxon>
        <taxon>Natrialbaceae</taxon>
        <taxon>Saliphagus</taxon>
    </lineage>
</organism>
<sequence>MTEEPSVDAIREGLASDDPESRREAIRSLVEGREDWEGLDHLVPDLVEALDDRTNACHALDALHGMSEDEPEAVAPAVPEVVEFLEVREGLEGETPEAWLAEGTVVEHDSPATMRAHGKRRLRAVSLLGRVAEADPGAIADDAGVLVAVAGRGDHPEIRTDVLAILATVAEARPNAFEGGIEPIAAILESDADVTVRANAAFLLAILAEEHPESVADATASRGDAIREMLESDEDVAANAAVGLCAYVAEERPEAVEPMADSVLALLDHDLKSVRGNAVWTLAALDDEGIDERLASVAEDDPSEDVREHAAAVLDDRSAE</sequence>
<name>A0ABD5QFW1_9EURY</name>
<accession>A0ABD5QFW1</accession>
<feature type="compositionally biased region" description="Basic and acidic residues" evidence="1">
    <location>
        <begin position="304"/>
        <end position="320"/>
    </location>
</feature>
<proteinExistence type="predicted"/>
<evidence type="ECO:0000313" key="2">
    <source>
        <dbReference type="EMBL" id="MFC4988647.1"/>
    </source>
</evidence>
<reference evidence="2 3" key="1">
    <citation type="journal article" date="2019" name="Int. J. Syst. Evol. Microbiol.">
        <title>The Global Catalogue of Microorganisms (GCM) 10K type strain sequencing project: providing services to taxonomists for standard genome sequencing and annotation.</title>
        <authorList>
            <consortium name="The Broad Institute Genomics Platform"/>
            <consortium name="The Broad Institute Genome Sequencing Center for Infectious Disease"/>
            <person name="Wu L."/>
            <person name="Ma J."/>
        </authorList>
    </citation>
    <scope>NUCLEOTIDE SEQUENCE [LARGE SCALE GENOMIC DNA]</scope>
    <source>
        <strain evidence="2 3">CGMCC 1.15824</strain>
    </source>
</reference>
<dbReference type="RefSeq" id="WP_224926080.1">
    <property type="nucleotide sequence ID" value="NZ_JAIVEF010000001.1"/>
</dbReference>